<feature type="non-terminal residue" evidence="1">
    <location>
        <position position="219"/>
    </location>
</feature>
<accession>A0ACC3DDT8</accession>
<protein>
    <submittedName>
        <fullName evidence="1">Uncharacterized protein</fullName>
    </submittedName>
</protein>
<reference evidence="1" key="1">
    <citation type="submission" date="2024-09" db="EMBL/GenBank/DDBJ databases">
        <title>Black Yeasts Isolated from many extreme environments.</title>
        <authorList>
            <person name="Coleine C."/>
            <person name="Stajich J.E."/>
            <person name="Selbmann L."/>
        </authorList>
    </citation>
    <scope>NUCLEOTIDE SEQUENCE</scope>
    <source>
        <strain evidence="1">CCFEE 5737</strain>
    </source>
</reference>
<comment type="caution">
    <text evidence="1">The sequence shown here is derived from an EMBL/GenBank/DDBJ whole genome shotgun (WGS) entry which is preliminary data.</text>
</comment>
<evidence type="ECO:0000313" key="1">
    <source>
        <dbReference type="EMBL" id="KAK3065914.1"/>
    </source>
</evidence>
<gene>
    <name evidence="1" type="ORF">LTS18_002245</name>
</gene>
<sequence>MITHHSTKEKDEKSGTVGVHLFAIRPRSTEGITDLRSAVQHLVTWDLPDRQHSNVSAEYTMHAASGTLYQATAHEIITYHLTELQPRRLSAITVRDTPIKSLVRLSSARVLAASGSSFGLYDTKWSSLHALQTIEAAEVTSKKRKRTEAECANGISVTFVGFFQNIETAVCLSNNQLIGLRIHKMGNIRKKGFTGGMLADAVGQGLDVRQDGSFNLISS</sequence>
<keyword evidence="2" id="KW-1185">Reference proteome</keyword>
<evidence type="ECO:0000313" key="2">
    <source>
        <dbReference type="Proteomes" id="UP001186974"/>
    </source>
</evidence>
<proteinExistence type="predicted"/>
<dbReference type="Proteomes" id="UP001186974">
    <property type="component" value="Unassembled WGS sequence"/>
</dbReference>
<dbReference type="EMBL" id="JAWDJW010006124">
    <property type="protein sequence ID" value="KAK3065914.1"/>
    <property type="molecule type" value="Genomic_DNA"/>
</dbReference>
<organism evidence="1 2">
    <name type="scientific">Coniosporium uncinatum</name>
    <dbReference type="NCBI Taxonomy" id="93489"/>
    <lineage>
        <taxon>Eukaryota</taxon>
        <taxon>Fungi</taxon>
        <taxon>Dikarya</taxon>
        <taxon>Ascomycota</taxon>
        <taxon>Pezizomycotina</taxon>
        <taxon>Dothideomycetes</taxon>
        <taxon>Dothideomycetes incertae sedis</taxon>
        <taxon>Coniosporium</taxon>
    </lineage>
</organism>
<name>A0ACC3DDT8_9PEZI</name>